<dbReference type="EMBL" id="BMJV01000003">
    <property type="protein sequence ID" value="GGG70379.1"/>
    <property type="molecule type" value="Genomic_DNA"/>
</dbReference>
<keyword evidence="1" id="KW-0472">Membrane</keyword>
<keyword evidence="1" id="KW-0812">Transmembrane</keyword>
<proteinExistence type="predicted"/>
<keyword evidence="1" id="KW-1133">Transmembrane helix</keyword>
<name>A0A8J2ZIZ5_9RHOB</name>
<protein>
    <submittedName>
        <fullName evidence="2">Uncharacterized protein</fullName>
    </submittedName>
</protein>
<dbReference type="Proteomes" id="UP000617145">
    <property type="component" value="Unassembled WGS sequence"/>
</dbReference>
<organism evidence="2 3">
    <name type="scientific">Salipiger pallidus</name>
    <dbReference type="NCBI Taxonomy" id="1775170"/>
    <lineage>
        <taxon>Bacteria</taxon>
        <taxon>Pseudomonadati</taxon>
        <taxon>Pseudomonadota</taxon>
        <taxon>Alphaproteobacteria</taxon>
        <taxon>Rhodobacterales</taxon>
        <taxon>Roseobacteraceae</taxon>
        <taxon>Salipiger</taxon>
    </lineage>
</organism>
<dbReference type="AlphaFoldDB" id="A0A8J2ZIZ5"/>
<evidence type="ECO:0000313" key="3">
    <source>
        <dbReference type="Proteomes" id="UP000617145"/>
    </source>
</evidence>
<sequence>MLSYCQRVFWAGLAVSPAVILILLPDRVLAIAEDRVSSFVLIAVASVLSITAIELWRHAINRRALREAPLLTHEALDDPARDMPSARDIRRALVRTLEAEAPDGSVESGPETAEHALRRVIERIVASWGARDIAALGPGRLQELWELQSLITTRPDRAGELSQRFVNPNVVLELRDHVAEIARNRRAFDDRRAAPDAMGAPQARPNS</sequence>
<comment type="caution">
    <text evidence="2">The sequence shown here is derived from an EMBL/GenBank/DDBJ whole genome shotgun (WGS) entry which is preliminary data.</text>
</comment>
<accession>A0A8J2ZIZ5</accession>
<feature type="transmembrane region" description="Helical" evidence="1">
    <location>
        <begin position="36"/>
        <end position="56"/>
    </location>
</feature>
<evidence type="ECO:0000256" key="1">
    <source>
        <dbReference type="SAM" id="Phobius"/>
    </source>
</evidence>
<keyword evidence="3" id="KW-1185">Reference proteome</keyword>
<gene>
    <name evidence="2" type="ORF">GCM10011415_17470</name>
</gene>
<reference evidence="2" key="1">
    <citation type="journal article" date="2014" name="Int. J. Syst. Evol. Microbiol.">
        <title>Complete genome sequence of Corynebacterium casei LMG S-19264T (=DSM 44701T), isolated from a smear-ripened cheese.</title>
        <authorList>
            <consortium name="US DOE Joint Genome Institute (JGI-PGF)"/>
            <person name="Walter F."/>
            <person name="Albersmeier A."/>
            <person name="Kalinowski J."/>
            <person name="Ruckert C."/>
        </authorList>
    </citation>
    <scope>NUCLEOTIDE SEQUENCE</scope>
    <source>
        <strain evidence="2">CGMCC 1.15762</strain>
    </source>
</reference>
<feature type="transmembrane region" description="Helical" evidence="1">
    <location>
        <begin position="7"/>
        <end position="24"/>
    </location>
</feature>
<evidence type="ECO:0000313" key="2">
    <source>
        <dbReference type="EMBL" id="GGG70379.1"/>
    </source>
</evidence>
<reference evidence="2" key="2">
    <citation type="submission" date="2020-09" db="EMBL/GenBank/DDBJ databases">
        <authorList>
            <person name="Sun Q."/>
            <person name="Zhou Y."/>
        </authorList>
    </citation>
    <scope>NUCLEOTIDE SEQUENCE</scope>
    <source>
        <strain evidence="2">CGMCC 1.15762</strain>
    </source>
</reference>